<dbReference type="InterPro" id="IPR013783">
    <property type="entry name" value="Ig-like_fold"/>
</dbReference>
<feature type="chain" id="PRO_5023878022" description="Kazal-type serine protease inhibitor domain-containing protein 1" evidence="5">
    <location>
        <begin position="19"/>
        <end position="271"/>
    </location>
</feature>
<dbReference type="CDD" id="cd00104">
    <property type="entry name" value="KAZAL_FS"/>
    <property type="match status" value="1"/>
</dbReference>
<keyword evidence="3 5" id="KW-0732">Signal</keyword>
<dbReference type="GO" id="GO:0005576">
    <property type="term" value="C:extracellular region"/>
    <property type="evidence" value="ECO:0007669"/>
    <property type="project" value="UniProtKB-SubCell"/>
</dbReference>
<dbReference type="PANTHER" id="PTHR14186:SF19">
    <property type="entry name" value="INSULIN-LIKE GROWTH FACTOR-BINDING PROTEIN 7"/>
    <property type="match status" value="1"/>
</dbReference>
<comment type="subcellular location">
    <subcellularLocation>
        <location evidence="1">Secreted</location>
    </subcellularLocation>
</comment>
<evidence type="ECO:0000313" key="9">
    <source>
        <dbReference type="Proteomes" id="UP000324629"/>
    </source>
</evidence>
<sequence>MFSSLAILVISALGYSQAWYSSVSTGPKTLDFMLPKLEACGPCDLTKCTLPTECKAGFVRDRCDCCSVCGLEESHLCNLDNDLQAFRQGRLLLPWHGRCGRNLECRVRNDINVSLVGKQSICYCLEPGVACGSDGQTYTHCQLEAELVASKGLLQKISDGPCKTKPTIELKAPHSAVKSGDKVTLVCEARGYPKADITWFHSKPSGRGQDLRMPSDSEDVSVSYRGGNHEAHAISYLQITDFKLEHEGEYRCAGENEFGISTQTARLVLSF</sequence>
<keyword evidence="9" id="KW-1185">Reference proteome</keyword>
<reference evidence="8 9" key="1">
    <citation type="journal article" date="2019" name="Gigascience">
        <title>Whole-genome sequence of the oriental lung fluke Paragonimus westermani.</title>
        <authorList>
            <person name="Oey H."/>
            <person name="Zakrzewski M."/>
            <person name="Narain K."/>
            <person name="Devi K.R."/>
            <person name="Agatsuma T."/>
            <person name="Nawaratna S."/>
            <person name="Gobert G.N."/>
            <person name="Jones M.K."/>
            <person name="Ragan M.A."/>
            <person name="McManus D.P."/>
            <person name="Krause L."/>
        </authorList>
    </citation>
    <scope>NUCLEOTIDE SEQUENCE [LARGE SCALE GENOMIC DNA]</scope>
    <source>
        <strain evidence="8 9">IND2009</strain>
    </source>
</reference>
<dbReference type="InterPro" id="IPR000867">
    <property type="entry name" value="IGFBP-like"/>
</dbReference>
<dbReference type="SUPFAM" id="SSF57184">
    <property type="entry name" value="Growth factor receptor domain"/>
    <property type="match status" value="1"/>
</dbReference>
<dbReference type="PROSITE" id="PS51323">
    <property type="entry name" value="IGFBP_N_2"/>
    <property type="match status" value="1"/>
</dbReference>
<dbReference type="Gene3D" id="4.10.40.20">
    <property type="match status" value="1"/>
</dbReference>
<evidence type="ECO:0000313" key="8">
    <source>
        <dbReference type="EMBL" id="KAA3671978.1"/>
    </source>
</evidence>
<dbReference type="InterPro" id="IPR036179">
    <property type="entry name" value="Ig-like_dom_sf"/>
</dbReference>
<proteinExistence type="predicted"/>
<comment type="caution">
    <text evidence="8">The sequence shown here is derived from an EMBL/GenBank/DDBJ whole genome shotgun (WGS) entry which is preliminary data.</text>
</comment>
<feature type="domain" description="Ig-like" evidence="6">
    <location>
        <begin position="166"/>
        <end position="270"/>
    </location>
</feature>
<dbReference type="Pfam" id="PF13927">
    <property type="entry name" value="Ig_3"/>
    <property type="match status" value="1"/>
</dbReference>
<keyword evidence="2" id="KW-0964">Secreted</keyword>
<dbReference type="InterPro" id="IPR003598">
    <property type="entry name" value="Ig_sub2"/>
</dbReference>
<feature type="domain" description="IGFBP N-terminal" evidence="7">
    <location>
        <begin position="36"/>
        <end position="125"/>
    </location>
</feature>
<protein>
    <recommendedName>
        <fullName evidence="10">Kazal-type serine protease inhibitor domain-containing protein 1</fullName>
    </recommendedName>
</protein>
<evidence type="ECO:0000259" key="6">
    <source>
        <dbReference type="PROSITE" id="PS50835"/>
    </source>
</evidence>
<dbReference type="CDD" id="cd00096">
    <property type="entry name" value="Ig"/>
    <property type="match status" value="1"/>
</dbReference>
<evidence type="ECO:0000256" key="5">
    <source>
        <dbReference type="SAM" id="SignalP"/>
    </source>
</evidence>
<dbReference type="AlphaFoldDB" id="A0A5J4N9I1"/>
<dbReference type="GO" id="GO:0009966">
    <property type="term" value="P:regulation of signal transduction"/>
    <property type="evidence" value="ECO:0007669"/>
    <property type="project" value="TreeGrafter"/>
</dbReference>
<dbReference type="SUPFAM" id="SSF100895">
    <property type="entry name" value="Kazal-type serine protease inhibitors"/>
    <property type="match status" value="1"/>
</dbReference>
<dbReference type="InterPro" id="IPR007110">
    <property type="entry name" value="Ig-like_dom"/>
</dbReference>
<dbReference type="EMBL" id="QNGE01005547">
    <property type="protein sequence ID" value="KAA3671978.1"/>
    <property type="molecule type" value="Genomic_DNA"/>
</dbReference>
<accession>A0A5J4N9I1</accession>
<name>A0A5J4N9I1_9TREM</name>
<dbReference type="Proteomes" id="UP000324629">
    <property type="component" value="Unassembled WGS sequence"/>
</dbReference>
<dbReference type="GO" id="GO:0005520">
    <property type="term" value="F:insulin-like growth factor binding"/>
    <property type="evidence" value="ECO:0007669"/>
    <property type="project" value="InterPro"/>
</dbReference>
<dbReference type="PANTHER" id="PTHR14186">
    <property type="entry name" value="INSULIN-LIKE GROWTH FACTOR BINDING PROTEIN-RELATED"/>
    <property type="match status" value="1"/>
</dbReference>
<dbReference type="PROSITE" id="PS50835">
    <property type="entry name" value="IG_LIKE"/>
    <property type="match status" value="1"/>
</dbReference>
<keyword evidence="4" id="KW-1015">Disulfide bond</keyword>
<dbReference type="SMART" id="SM00409">
    <property type="entry name" value="IG"/>
    <property type="match status" value="1"/>
</dbReference>
<evidence type="ECO:0000256" key="4">
    <source>
        <dbReference type="ARBA" id="ARBA00023157"/>
    </source>
</evidence>
<gene>
    <name evidence="8" type="ORF">DEA37_0009766</name>
</gene>
<evidence type="ECO:0000256" key="3">
    <source>
        <dbReference type="ARBA" id="ARBA00022729"/>
    </source>
</evidence>
<dbReference type="InterPro" id="IPR036058">
    <property type="entry name" value="Kazal_dom_sf"/>
</dbReference>
<evidence type="ECO:0000256" key="1">
    <source>
        <dbReference type="ARBA" id="ARBA00004613"/>
    </source>
</evidence>
<dbReference type="SUPFAM" id="SSF48726">
    <property type="entry name" value="Immunoglobulin"/>
    <property type="match status" value="1"/>
</dbReference>
<evidence type="ECO:0008006" key="10">
    <source>
        <dbReference type="Google" id="ProtNLM"/>
    </source>
</evidence>
<evidence type="ECO:0000256" key="2">
    <source>
        <dbReference type="ARBA" id="ARBA00022525"/>
    </source>
</evidence>
<dbReference type="SMART" id="SM00408">
    <property type="entry name" value="IGc2"/>
    <property type="match status" value="1"/>
</dbReference>
<dbReference type="InterPro" id="IPR009030">
    <property type="entry name" value="Growth_fac_rcpt_cys_sf"/>
</dbReference>
<feature type="signal peptide" evidence="5">
    <location>
        <begin position="1"/>
        <end position="18"/>
    </location>
</feature>
<dbReference type="Gene3D" id="2.60.40.10">
    <property type="entry name" value="Immunoglobulins"/>
    <property type="match status" value="1"/>
</dbReference>
<dbReference type="GO" id="GO:0001558">
    <property type="term" value="P:regulation of cell growth"/>
    <property type="evidence" value="ECO:0007669"/>
    <property type="project" value="InterPro"/>
</dbReference>
<dbReference type="InterPro" id="IPR003599">
    <property type="entry name" value="Ig_sub"/>
</dbReference>
<organism evidence="8 9">
    <name type="scientific">Paragonimus westermani</name>
    <dbReference type="NCBI Taxonomy" id="34504"/>
    <lineage>
        <taxon>Eukaryota</taxon>
        <taxon>Metazoa</taxon>
        <taxon>Spiralia</taxon>
        <taxon>Lophotrochozoa</taxon>
        <taxon>Platyhelminthes</taxon>
        <taxon>Trematoda</taxon>
        <taxon>Digenea</taxon>
        <taxon>Plagiorchiida</taxon>
        <taxon>Troglotremata</taxon>
        <taxon>Troglotrematidae</taxon>
        <taxon>Paragonimus</taxon>
    </lineage>
</organism>
<dbReference type="InterPro" id="IPR011390">
    <property type="entry name" value="IGFBP_rP_mac25"/>
</dbReference>
<evidence type="ECO:0000259" key="7">
    <source>
        <dbReference type="PROSITE" id="PS51323"/>
    </source>
</evidence>